<feature type="compositionally biased region" description="Basic and acidic residues" evidence="4">
    <location>
        <begin position="344"/>
        <end position="375"/>
    </location>
</feature>
<keyword evidence="2 5" id="KW-0378">Hydrolase</keyword>
<dbReference type="GO" id="GO:0004553">
    <property type="term" value="F:hydrolase activity, hydrolyzing O-glycosyl compounds"/>
    <property type="evidence" value="ECO:0007669"/>
    <property type="project" value="InterPro"/>
</dbReference>
<keyword evidence="5" id="KW-0858">Xylan degradation</keyword>
<dbReference type="Proteomes" id="UP000825179">
    <property type="component" value="Chromosome"/>
</dbReference>
<evidence type="ECO:0000313" key="6">
    <source>
        <dbReference type="Proteomes" id="UP000825179"/>
    </source>
</evidence>
<organism evidence="5 6">
    <name type="scientific">Caldalkalibacillus thermarum (strain TA2.A1)</name>
    <dbReference type="NCBI Taxonomy" id="986075"/>
    <lineage>
        <taxon>Bacteria</taxon>
        <taxon>Bacillati</taxon>
        <taxon>Bacillota</taxon>
        <taxon>Bacilli</taxon>
        <taxon>Bacillales</taxon>
        <taxon>Bacillaceae</taxon>
        <taxon>Caldalkalibacillus</taxon>
    </lineage>
</organism>
<dbReference type="KEGG" id="cthu:HUR95_01350"/>
<reference evidence="5 6" key="1">
    <citation type="journal article" date="2020" name="Extremophiles">
        <title>Genomic analysis of Caldalkalibacillus thermarum TA2.A1 reveals aerobic alkaliphilic metabolism and evolutionary hallmarks linking alkaliphilic bacteria and plant life.</title>
        <authorList>
            <person name="de Jong S.I."/>
            <person name="van den Broek M.A."/>
            <person name="Merkel A.Y."/>
            <person name="de la Torre Cortes P."/>
            <person name="Kalamorz F."/>
            <person name="Cook G.M."/>
            <person name="van Loosdrecht M.C.M."/>
            <person name="McMillan D.G.G."/>
        </authorList>
    </citation>
    <scope>NUCLEOTIDE SEQUENCE [LARGE SCALE GENOMIC DNA]</scope>
    <source>
        <strain evidence="5 6">TA2.A1</strain>
    </source>
</reference>
<keyword evidence="3 5" id="KW-0326">Glycosidase</keyword>
<dbReference type="RefSeq" id="WP_222822862.1">
    <property type="nucleotide sequence ID" value="NZ_CP082237.1"/>
</dbReference>
<sequence>MLFCKKLNDRKGRELTTQGAWLTGKYPNLLARYGYAEQEIEKRVESTWQALIAGDDQTRIYYETEDGMAYVLDTGNLDVRTEGMSYGMMMAVQMDRQDIFNRLWLWAKTYMYLTEGVHAGYFAWSCNPDGTKRAWEPAPDGEEYFALALFFASHRWGDGTEAPFKYGQEARQLLSKCLHQGEDGRGYPMWNKENKLIKFVPEVEFTDPSYHLPHFYELFALWANEEDRPFWREAARASRRYLTLACHPETGLAPEYAFYDGSPNHERGYGHFYSDSYRVAANIGLDHVWFGRDERLVAIVNKLQAFFCRPGPGDGPEAPGTPEAGPVDDSGTPPAGSVSEGSEAEGHNQEGHHLLPEEQDKAADEAADQRQDGRSLEQLPETATPALPCC</sequence>
<gene>
    <name evidence="5" type="ORF">HUR95_01350</name>
</gene>
<keyword evidence="6" id="KW-1185">Reference proteome</keyword>
<dbReference type="GO" id="GO:0045493">
    <property type="term" value="P:xylan catabolic process"/>
    <property type="evidence" value="ECO:0007669"/>
    <property type="project" value="UniProtKB-KW"/>
</dbReference>
<dbReference type="Gene3D" id="1.50.10.10">
    <property type="match status" value="1"/>
</dbReference>
<evidence type="ECO:0000256" key="2">
    <source>
        <dbReference type="ARBA" id="ARBA00022801"/>
    </source>
</evidence>
<dbReference type="Pfam" id="PF01270">
    <property type="entry name" value="Glyco_hydro_8"/>
    <property type="match status" value="1"/>
</dbReference>
<dbReference type="PRINTS" id="PR00735">
    <property type="entry name" value="GLHYDRLASE8"/>
</dbReference>
<keyword evidence="5" id="KW-0624">Polysaccharide degradation</keyword>
<dbReference type="InterPro" id="IPR008928">
    <property type="entry name" value="6-hairpin_glycosidase_sf"/>
</dbReference>
<feature type="region of interest" description="Disordered" evidence="4">
    <location>
        <begin position="311"/>
        <end position="390"/>
    </location>
</feature>
<comment type="similarity">
    <text evidence="1">Belongs to the glycosyl hydrolase 8 (cellulase D) family.</text>
</comment>
<dbReference type="AlphaFoldDB" id="A0A8X8LBJ3"/>
<accession>A0A8X8LBJ3</accession>
<dbReference type="InterPro" id="IPR002037">
    <property type="entry name" value="Glyco_hydro_8"/>
</dbReference>
<protein>
    <submittedName>
        <fullName evidence="5">Xylanase</fullName>
    </submittedName>
</protein>
<evidence type="ECO:0000256" key="4">
    <source>
        <dbReference type="SAM" id="MobiDB-lite"/>
    </source>
</evidence>
<evidence type="ECO:0000256" key="1">
    <source>
        <dbReference type="ARBA" id="ARBA00009209"/>
    </source>
</evidence>
<dbReference type="SUPFAM" id="SSF48208">
    <property type="entry name" value="Six-hairpin glycosidases"/>
    <property type="match status" value="1"/>
</dbReference>
<name>A0A8X8LBJ3_CALTT</name>
<dbReference type="InterPro" id="IPR012341">
    <property type="entry name" value="6hp_glycosidase-like_sf"/>
</dbReference>
<keyword evidence="5" id="KW-0119">Carbohydrate metabolism</keyword>
<evidence type="ECO:0000313" key="5">
    <source>
        <dbReference type="EMBL" id="QZT34105.1"/>
    </source>
</evidence>
<feature type="compositionally biased region" description="Low complexity" evidence="4">
    <location>
        <begin position="315"/>
        <end position="325"/>
    </location>
</feature>
<dbReference type="EMBL" id="CP082237">
    <property type="protein sequence ID" value="QZT34105.1"/>
    <property type="molecule type" value="Genomic_DNA"/>
</dbReference>
<proteinExistence type="inferred from homology"/>
<evidence type="ECO:0000256" key="3">
    <source>
        <dbReference type="ARBA" id="ARBA00023295"/>
    </source>
</evidence>